<reference evidence="1 2" key="1">
    <citation type="journal article" date="2019" name="Sci. Rep.">
        <title>Orb-weaving spider Araneus ventricosus genome elucidates the spidroin gene catalogue.</title>
        <authorList>
            <person name="Kono N."/>
            <person name="Nakamura H."/>
            <person name="Ohtoshi R."/>
            <person name="Moran D.A.P."/>
            <person name="Shinohara A."/>
            <person name="Yoshida Y."/>
            <person name="Fujiwara M."/>
            <person name="Mori M."/>
            <person name="Tomita M."/>
            <person name="Arakawa K."/>
        </authorList>
    </citation>
    <scope>NUCLEOTIDE SEQUENCE [LARGE SCALE GENOMIC DNA]</scope>
</reference>
<sequence>MGNVMQKDGTIAQHARDLHRMTSRWPSDYSLFPKFKEHTSGTRIYSDNGVKLNYAGNWLNGKGHDFYQARLNKLVLCSDKCLHIFDDYVEKRSASMPLNSLLYVLSNVNKQIFIPL</sequence>
<evidence type="ECO:0000313" key="1">
    <source>
        <dbReference type="EMBL" id="GBM24214.1"/>
    </source>
</evidence>
<dbReference type="Proteomes" id="UP000499080">
    <property type="component" value="Unassembled WGS sequence"/>
</dbReference>
<accession>A0A4Y2E8N4</accession>
<comment type="caution">
    <text evidence="1">The sequence shown here is derived from an EMBL/GenBank/DDBJ whole genome shotgun (WGS) entry which is preliminary data.</text>
</comment>
<dbReference type="AlphaFoldDB" id="A0A4Y2E8N4"/>
<gene>
    <name evidence="1" type="ORF">AVEN_22554_1</name>
</gene>
<proteinExistence type="predicted"/>
<evidence type="ECO:0000313" key="2">
    <source>
        <dbReference type="Proteomes" id="UP000499080"/>
    </source>
</evidence>
<name>A0A4Y2E8N4_ARAVE</name>
<keyword evidence="2" id="KW-1185">Reference proteome</keyword>
<dbReference type="EMBL" id="BGPR01000514">
    <property type="protein sequence ID" value="GBM24214.1"/>
    <property type="molecule type" value="Genomic_DNA"/>
</dbReference>
<organism evidence="1 2">
    <name type="scientific">Araneus ventricosus</name>
    <name type="common">Orbweaver spider</name>
    <name type="synonym">Epeira ventricosa</name>
    <dbReference type="NCBI Taxonomy" id="182803"/>
    <lineage>
        <taxon>Eukaryota</taxon>
        <taxon>Metazoa</taxon>
        <taxon>Ecdysozoa</taxon>
        <taxon>Arthropoda</taxon>
        <taxon>Chelicerata</taxon>
        <taxon>Arachnida</taxon>
        <taxon>Araneae</taxon>
        <taxon>Araneomorphae</taxon>
        <taxon>Entelegynae</taxon>
        <taxon>Araneoidea</taxon>
        <taxon>Araneidae</taxon>
        <taxon>Araneus</taxon>
    </lineage>
</organism>
<protein>
    <submittedName>
        <fullName evidence="1">Uncharacterized protein</fullName>
    </submittedName>
</protein>